<dbReference type="PANTHER" id="PTHR33840">
    <property type="match status" value="1"/>
</dbReference>
<gene>
    <name evidence="2" type="ORF">J529_2037</name>
</gene>
<comment type="caution">
    <text evidence="2">The sequence shown here is derived from an EMBL/GenBank/DDBJ whole genome shotgun (WGS) entry which is preliminary data.</text>
</comment>
<dbReference type="RefSeq" id="WP_032068371.1">
    <property type="nucleotide sequence ID" value="NZ_JEXJ01000028.1"/>
</dbReference>
<name>A0A009TIP5_ACIBA</name>
<dbReference type="Pfam" id="PF09994">
    <property type="entry name" value="T6SS_Tle1-like_cat"/>
    <property type="match status" value="2"/>
</dbReference>
<feature type="domain" description="T6SS Phospholipase effector Tle1-like catalytic" evidence="1">
    <location>
        <begin position="216"/>
        <end position="325"/>
    </location>
</feature>
<dbReference type="PANTHER" id="PTHR33840:SF1">
    <property type="entry name" value="TLE1 PHOSPHOLIPASE DOMAIN-CONTAINING PROTEIN"/>
    <property type="match status" value="1"/>
</dbReference>
<evidence type="ECO:0000313" key="3">
    <source>
        <dbReference type="Proteomes" id="UP000020735"/>
    </source>
</evidence>
<sequence length="504" mass="56899">MTQAIQNETRSVRDMLIAAKVLAKDGKATESPCKTCRVPVWVSFFFDGTGNNKDADAATLNQSNVVALFEAHKQDSKNGIEKFYYEGLGTQFRFDKYSVVDSAKITAAARGLQGKKIDITDPEWRKKGYSETGKGLDKMAGSGFALGIQQRLQKAIFELVDYLDKIYTQKGITEINISAFGFSRGATEARIFMNWLQYAPNVTTQGVGSSKKLFYRGKPLKTKFLGIFDTVESIGNAGQNKNPELYRTRIEDYIEHSMHLVASLEMRQSFPLTPTGKPTTNTVKGLIHDQKVYPGVHSNVGGGYMPMEQARNLGLSRITLHTMYNRACAYGLKFFTLKEMSTLIDKRSTHNNFYILNSKWQQDLNNFMAHVKGGTSFEQQMQGQIALYHQWIREGGYARFIHRKTRERIGRKEKITAITKLNDGLFENIRQALNVYAPEGARPYDVIKGRDRKSTLPKEVVYYFENYVCDSVGGFITEASDFQAILIDGKSPKYLIPRGIVRPT</sequence>
<organism evidence="2 3">
    <name type="scientific">Acinetobacter baumannii 99063</name>
    <dbReference type="NCBI Taxonomy" id="1310630"/>
    <lineage>
        <taxon>Bacteria</taxon>
        <taxon>Pseudomonadati</taxon>
        <taxon>Pseudomonadota</taxon>
        <taxon>Gammaproteobacteria</taxon>
        <taxon>Moraxellales</taxon>
        <taxon>Moraxellaceae</taxon>
        <taxon>Acinetobacter</taxon>
        <taxon>Acinetobacter calcoaceticus/baumannii complex</taxon>
    </lineage>
</organism>
<evidence type="ECO:0000313" key="2">
    <source>
        <dbReference type="EMBL" id="EXC51270.1"/>
    </source>
</evidence>
<dbReference type="InterPro" id="IPR018712">
    <property type="entry name" value="Tle1-like_cat"/>
</dbReference>
<proteinExistence type="predicted"/>
<dbReference type="EMBL" id="JEXJ01000028">
    <property type="protein sequence ID" value="EXC51270.1"/>
    <property type="molecule type" value="Genomic_DNA"/>
</dbReference>
<dbReference type="PATRIC" id="fig|1310630.3.peg.1996"/>
<dbReference type="AlphaFoldDB" id="A0A009TIP5"/>
<protein>
    <recommendedName>
        <fullName evidence="1">T6SS Phospholipase effector Tle1-like catalytic domain-containing protein</fullName>
    </recommendedName>
</protein>
<dbReference type="Proteomes" id="UP000020735">
    <property type="component" value="Unassembled WGS sequence"/>
</dbReference>
<evidence type="ECO:0000259" key="1">
    <source>
        <dbReference type="Pfam" id="PF09994"/>
    </source>
</evidence>
<accession>A0A009TIP5</accession>
<feature type="domain" description="T6SS Phospholipase effector Tle1-like catalytic" evidence="1">
    <location>
        <begin position="45"/>
        <end position="198"/>
    </location>
</feature>
<reference evidence="2 3" key="1">
    <citation type="submission" date="2014-02" db="EMBL/GenBank/DDBJ databases">
        <title>Comparative genomics and transcriptomics to identify genetic mechanisms underlying the emergence of carbapenem resistant Acinetobacter baumannii (CRAb).</title>
        <authorList>
            <person name="Harris A.D."/>
            <person name="Johnson K.J."/>
            <person name="George J."/>
            <person name="Shefchek K."/>
            <person name="Daugherty S.C."/>
            <person name="Parankush S."/>
            <person name="Sadzewicz L."/>
            <person name="Tallon L."/>
            <person name="Sengamalay N."/>
            <person name="Hazen T.H."/>
            <person name="Rasko D.A."/>
        </authorList>
    </citation>
    <scope>NUCLEOTIDE SEQUENCE [LARGE SCALE GENOMIC DNA]</scope>
    <source>
        <strain evidence="2 3">99063</strain>
    </source>
</reference>